<evidence type="ECO:0000256" key="1">
    <source>
        <dbReference type="ARBA" id="ARBA00004141"/>
    </source>
</evidence>
<dbReference type="SUPFAM" id="SSF103473">
    <property type="entry name" value="MFS general substrate transporter"/>
    <property type="match status" value="1"/>
</dbReference>
<organism evidence="8 9">
    <name type="scientific">Mesorhabditis belari</name>
    <dbReference type="NCBI Taxonomy" id="2138241"/>
    <lineage>
        <taxon>Eukaryota</taxon>
        <taxon>Metazoa</taxon>
        <taxon>Ecdysozoa</taxon>
        <taxon>Nematoda</taxon>
        <taxon>Chromadorea</taxon>
        <taxon>Rhabditida</taxon>
        <taxon>Rhabditina</taxon>
        <taxon>Rhabditomorpha</taxon>
        <taxon>Rhabditoidea</taxon>
        <taxon>Rhabditidae</taxon>
        <taxon>Mesorhabditinae</taxon>
        <taxon>Mesorhabditis</taxon>
    </lineage>
</organism>
<sequence>MLGVTVQGMMKTDLNMAMVCMLNHTESVESTNDSNRDTCPARNSSTNEQDSEKINGKLHWSSQAQAWIFASFYWGGLVSVLLCSNLVQKFGAARVLLIGTILNVVGSWVTPVAAQHGGVAFLIVVRFVMGLGQGVLLPTAATVIAAWFPAFEKSTASAIYTAGNQISTILSLFVSSQLCQIDFLGGWPSIFYLYGAFGAIFCVLWLIVINDSPAESRFISEEEKSYILEGRKGVEKRVKAPWRRILTSSVIWAMVLCTAAQSIITVSLTTYLPRYLKFVLRMNLTSNGIWSALPFICQLFSKFVMAAIADAVKRRYKGSLNIVTKFFNSIASFGAAACVIGVTFVSCDEQAIAVMLFAGAMAILSGYIPGYFTSLLSVAPAHTAAVNSLTRVFGQIASIASPYIIGFITVQNTMSEWRIVFFVIAGALIVSGTFFLIFGSAEPLPWAVRAPASSISTDSVSTWTTQSNEKKEIC</sequence>
<dbReference type="GO" id="GO:0022857">
    <property type="term" value="F:transmembrane transporter activity"/>
    <property type="evidence" value="ECO:0007669"/>
    <property type="project" value="InterPro"/>
</dbReference>
<evidence type="ECO:0000256" key="5">
    <source>
        <dbReference type="SAM" id="MobiDB-lite"/>
    </source>
</evidence>
<feature type="transmembrane region" description="Helical" evidence="6">
    <location>
        <begin position="326"/>
        <end position="345"/>
    </location>
</feature>
<dbReference type="InterPro" id="IPR011701">
    <property type="entry name" value="MFS"/>
</dbReference>
<accession>A0AAF3ELR8</accession>
<evidence type="ECO:0000256" key="2">
    <source>
        <dbReference type="ARBA" id="ARBA00022692"/>
    </source>
</evidence>
<dbReference type="AlphaFoldDB" id="A0AAF3ELR8"/>
<dbReference type="InterPro" id="IPR050382">
    <property type="entry name" value="MFS_Na/Anion_cotransporter"/>
</dbReference>
<feature type="transmembrane region" description="Helical" evidence="6">
    <location>
        <begin position="120"/>
        <end position="147"/>
    </location>
</feature>
<keyword evidence="4 6" id="KW-0472">Membrane</keyword>
<feature type="transmembrane region" description="Helical" evidence="6">
    <location>
        <begin position="288"/>
        <end position="305"/>
    </location>
</feature>
<dbReference type="Gene3D" id="1.20.1250.20">
    <property type="entry name" value="MFS general substrate transporter like domains"/>
    <property type="match status" value="2"/>
</dbReference>
<feature type="transmembrane region" description="Helical" evidence="6">
    <location>
        <begin position="392"/>
        <end position="411"/>
    </location>
</feature>
<proteinExistence type="predicted"/>
<evidence type="ECO:0000256" key="3">
    <source>
        <dbReference type="ARBA" id="ARBA00022989"/>
    </source>
</evidence>
<protein>
    <recommendedName>
        <fullName evidence="7">Major facilitator superfamily (MFS) profile domain-containing protein</fullName>
    </recommendedName>
</protein>
<dbReference type="Proteomes" id="UP000887575">
    <property type="component" value="Unassembled WGS sequence"/>
</dbReference>
<evidence type="ECO:0000259" key="7">
    <source>
        <dbReference type="PROSITE" id="PS50850"/>
    </source>
</evidence>
<feature type="transmembrane region" description="Helical" evidence="6">
    <location>
        <begin position="245"/>
        <end position="268"/>
    </location>
</feature>
<comment type="subcellular location">
    <subcellularLocation>
        <location evidence="1">Membrane</location>
        <topology evidence="1">Multi-pass membrane protein</topology>
    </subcellularLocation>
</comment>
<dbReference type="InterPro" id="IPR036259">
    <property type="entry name" value="MFS_trans_sf"/>
</dbReference>
<feature type="domain" description="Major facilitator superfamily (MFS) profile" evidence="7">
    <location>
        <begin position="1"/>
        <end position="443"/>
    </location>
</feature>
<evidence type="ECO:0000256" key="6">
    <source>
        <dbReference type="SAM" id="Phobius"/>
    </source>
</evidence>
<dbReference type="Pfam" id="PF07690">
    <property type="entry name" value="MFS_1"/>
    <property type="match status" value="1"/>
</dbReference>
<dbReference type="WBParaSite" id="MBELARI_LOCUS14992">
    <property type="protein sequence ID" value="MBELARI_LOCUS14992"/>
    <property type="gene ID" value="MBELARI_LOCUS14992"/>
</dbReference>
<keyword evidence="3 6" id="KW-1133">Transmembrane helix</keyword>
<dbReference type="FunFam" id="1.20.1250.20:FF:000423">
    <property type="entry name" value="Putative inorganic phosphate cotransporter-like Protein"/>
    <property type="match status" value="1"/>
</dbReference>
<keyword evidence="2 6" id="KW-0812">Transmembrane</keyword>
<evidence type="ECO:0000256" key="4">
    <source>
        <dbReference type="ARBA" id="ARBA00023136"/>
    </source>
</evidence>
<reference evidence="9" key="1">
    <citation type="submission" date="2024-02" db="UniProtKB">
        <authorList>
            <consortium name="WormBaseParasite"/>
        </authorList>
    </citation>
    <scope>IDENTIFICATION</scope>
</reference>
<feature type="transmembrane region" description="Helical" evidence="6">
    <location>
        <begin position="190"/>
        <end position="209"/>
    </location>
</feature>
<name>A0AAF3ELR8_9BILA</name>
<dbReference type="FunFam" id="1.20.1250.20:FF:000355">
    <property type="entry name" value="SLC (SoLute Carrier) homolog"/>
    <property type="match status" value="1"/>
</dbReference>
<dbReference type="PROSITE" id="PS50850">
    <property type="entry name" value="MFS"/>
    <property type="match status" value="1"/>
</dbReference>
<dbReference type="GO" id="GO:0016020">
    <property type="term" value="C:membrane"/>
    <property type="evidence" value="ECO:0007669"/>
    <property type="project" value="UniProtKB-SubCell"/>
</dbReference>
<keyword evidence="8" id="KW-1185">Reference proteome</keyword>
<dbReference type="GO" id="GO:0006820">
    <property type="term" value="P:monoatomic anion transport"/>
    <property type="evidence" value="ECO:0007669"/>
    <property type="project" value="TreeGrafter"/>
</dbReference>
<dbReference type="PANTHER" id="PTHR11662:SF399">
    <property type="entry name" value="FI19708P1-RELATED"/>
    <property type="match status" value="1"/>
</dbReference>
<feature type="transmembrane region" description="Helical" evidence="6">
    <location>
        <begin position="351"/>
        <end position="372"/>
    </location>
</feature>
<feature type="region of interest" description="Disordered" evidence="5">
    <location>
        <begin position="29"/>
        <end position="54"/>
    </location>
</feature>
<feature type="transmembrane region" description="Helical" evidence="6">
    <location>
        <begin position="95"/>
        <end position="114"/>
    </location>
</feature>
<evidence type="ECO:0000313" key="8">
    <source>
        <dbReference type="Proteomes" id="UP000887575"/>
    </source>
</evidence>
<feature type="transmembrane region" description="Helical" evidence="6">
    <location>
        <begin position="417"/>
        <end position="439"/>
    </location>
</feature>
<evidence type="ECO:0000313" key="9">
    <source>
        <dbReference type="WBParaSite" id="MBELARI_LOCUS14992"/>
    </source>
</evidence>
<feature type="transmembrane region" description="Helical" evidence="6">
    <location>
        <begin position="64"/>
        <end position="83"/>
    </location>
</feature>
<dbReference type="PANTHER" id="PTHR11662">
    <property type="entry name" value="SOLUTE CARRIER FAMILY 17"/>
    <property type="match status" value="1"/>
</dbReference>
<dbReference type="InterPro" id="IPR020846">
    <property type="entry name" value="MFS_dom"/>
</dbReference>